<accession>A0A5C5V462</accession>
<dbReference type="CDD" id="cd00586">
    <property type="entry name" value="4HBT"/>
    <property type="match status" value="1"/>
</dbReference>
<dbReference type="InterPro" id="IPR050563">
    <property type="entry name" value="4-hydroxybenzoyl-CoA_TE"/>
</dbReference>
<gene>
    <name evidence="3" type="primary">fadM</name>
    <name evidence="3" type="ORF">Enr8_25590</name>
</gene>
<dbReference type="EMBL" id="SJPF01000003">
    <property type="protein sequence ID" value="TWT32753.1"/>
    <property type="molecule type" value="Genomic_DNA"/>
</dbReference>
<sequence>MSFEKPPELVDYYAVAQLPVQWGDMDSFQHVNNTVYLRWFESSRVEYLSAAKLDGVMAETGTGPILYSVTCNFRRQVRFPDTVLVGAKATRLGGTSIRISHAIYSVEQKQLVADGESGVVYFDYKNQQAIRIPDAIRELIQSFEGHEV</sequence>
<evidence type="ECO:0000313" key="3">
    <source>
        <dbReference type="EMBL" id="TWT32753.1"/>
    </source>
</evidence>
<proteinExistence type="inferred from homology"/>
<dbReference type="Gene3D" id="3.10.129.10">
    <property type="entry name" value="Hotdog Thioesterase"/>
    <property type="match status" value="1"/>
</dbReference>
<name>A0A5C5V462_9BACT</name>
<dbReference type="SUPFAM" id="SSF54637">
    <property type="entry name" value="Thioesterase/thiol ester dehydrase-isomerase"/>
    <property type="match status" value="1"/>
</dbReference>
<comment type="similarity">
    <text evidence="1">Belongs to the 4-hydroxybenzoyl-CoA thioesterase family.</text>
</comment>
<dbReference type="Pfam" id="PF13279">
    <property type="entry name" value="4HBT_2"/>
    <property type="match status" value="1"/>
</dbReference>
<dbReference type="EC" id="3.1.2.-" evidence="3"/>
<dbReference type="Proteomes" id="UP000318878">
    <property type="component" value="Unassembled WGS sequence"/>
</dbReference>
<keyword evidence="4" id="KW-1185">Reference proteome</keyword>
<dbReference type="OrthoDB" id="9799036at2"/>
<dbReference type="AlphaFoldDB" id="A0A5C5V462"/>
<dbReference type="GO" id="GO:0047617">
    <property type="term" value="F:fatty acyl-CoA hydrolase activity"/>
    <property type="evidence" value="ECO:0007669"/>
    <property type="project" value="TreeGrafter"/>
</dbReference>
<comment type="caution">
    <text evidence="3">The sequence shown here is derived from an EMBL/GenBank/DDBJ whole genome shotgun (WGS) entry which is preliminary data.</text>
</comment>
<protein>
    <submittedName>
        <fullName evidence="3">Long-chain acyl-CoA thioesterase FadM</fullName>
        <ecNumber evidence="3">3.1.2.-</ecNumber>
    </submittedName>
</protein>
<evidence type="ECO:0000256" key="2">
    <source>
        <dbReference type="ARBA" id="ARBA00022801"/>
    </source>
</evidence>
<evidence type="ECO:0000313" key="4">
    <source>
        <dbReference type="Proteomes" id="UP000318878"/>
    </source>
</evidence>
<dbReference type="PANTHER" id="PTHR31793">
    <property type="entry name" value="4-HYDROXYBENZOYL-COA THIOESTERASE FAMILY MEMBER"/>
    <property type="match status" value="1"/>
</dbReference>
<dbReference type="PANTHER" id="PTHR31793:SF27">
    <property type="entry name" value="NOVEL THIOESTERASE SUPERFAMILY DOMAIN AND SAPOSIN A-TYPE DOMAIN CONTAINING PROTEIN (0610012H03RIK)"/>
    <property type="match status" value="1"/>
</dbReference>
<keyword evidence="2 3" id="KW-0378">Hydrolase</keyword>
<evidence type="ECO:0000256" key="1">
    <source>
        <dbReference type="ARBA" id="ARBA00005953"/>
    </source>
</evidence>
<dbReference type="RefSeq" id="WP_146432027.1">
    <property type="nucleotide sequence ID" value="NZ_SJPF01000003.1"/>
</dbReference>
<reference evidence="3 4" key="1">
    <citation type="submission" date="2019-02" db="EMBL/GenBank/DDBJ databases">
        <title>Deep-cultivation of Planctomycetes and their phenomic and genomic characterization uncovers novel biology.</title>
        <authorList>
            <person name="Wiegand S."/>
            <person name="Jogler M."/>
            <person name="Boedeker C."/>
            <person name="Pinto D."/>
            <person name="Vollmers J."/>
            <person name="Rivas-Marin E."/>
            <person name="Kohn T."/>
            <person name="Peeters S.H."/>
            <person name="Heuer A."/>
            <person name="Rast P."/>
            <person name="Oberbeckmann S."/>
            <person name="Bunk B."/>
            <person name="Jeske O."/>
            <person name="Meyerdierks A."/>
            <person name="Storesund J.E."/>
            <person name="Kallscheuer N."/>
            <person name="Luecker S."/>
            <person name="Lage O.M."/>
            <person name="Pohl T."/>
            <person name="Merkel B.J."/>
            <person name="Hornburger P."/>
            <person name="Mueller R.-W."/>
            <person name="Bruemmer F."/>
            <person name="Labrenz M."/>
            <person name="Spormann A.M."/>
            <person name="Op Den Camp H."/>
            <person name="Overmann J."/>
            <person name="Amann R."/>
            <person name="Jetten M.S.M."/>
            <person name="Mascher T."/>
            <person name="Medema M.H."/>
            <person name="Devos D.P."/>
            <person name="Kaster A.-K."/>
            <person name="Ovreas L."/>
            <person name="Rohde M."/>
            <person name="Galperin M.Y."/>
            <person name="Jogler C."/>
        </authorList>
    </citation>
    <scope>NUCLEOTIDE SEQUENCE [LARGE SCALE GENOMIC DNA]</scope>
    <source>
        <strain evidence="3 4">Enr8</strain>
    </source>
</reference>
<dbReference type="InterPro" id="IPR029069">
    <property type="entry name" value="HotDog_dom_sf"/>
</dbReference>
<organism evidence="3 4">
    <name type="scientific">Blastopirellula retiformator</name>
    <dbReference type="NCBI Taxonomy" id="2527970"/>
    <lineage>
        <taxon>Bacteria</taxon>
        <taxon>Pseudomonadati</taxon>
        <taxon>Planctomycetota</taxon>
        <taxon>Planctomycetia</taxon>
        <taxon>Pirellulales</taxon>
        <taxon>Pirellulaceae</taxon>
        <taxon>Blastopirellula</taxon>
    </lineage>
</organism>